<evidence type="ECO:0000256" key="5">
    <source>
        <dbReference type="ARBA" id="ARBA00067023"/>
    </source>
</evidence>
<dbReference type="InterPro" id="IPR015590">
    <property type="entry name" value="Aldehyde_DH_dom"/>
</dbReference>
<keyword evidence="2" id="KW-0560">Oxidoreductase</keyword>
<dbReference type="EC" id="1.2.1.26" evidence="5"/>
<dbReference type="GO" id="GO:0047533">
    <property type="term" value="F:2,5-dioxovalerate dehydrogenase (NADP+) activity"/>
    <property type="evidence" value="ECO:0007669"/>
    <property type="project" value="UniProtKB-EC"/>
</dbReference>
<dbReference type="SUPFAM" id="SSF53720">
    <property type="entry name" value="ALDH-like"/>
    <property type="match status" value="1"/>
</dbReference>
<dbReference type="InterPro" id="IPR044151">
    <property type="entry name" value="ALDH_KGSADH"/>
</dbReference>
<sequence>MTLTGQLLIGQQTLTGDRDVIHGINPATNSPLQPEYAGGSAEHVEQACALAWAALDRYRETSLEVRAEFIETIACEIETLGDELIDRAMAETGLPRPRLVGERGRTCQQLRLFARTVRAGEWLDVRVDTAQPQRQPMPRSDLRQRQIPLGPVAVFGASNFPLAFSVAGGDTASALAAGCPVIVKAHGAHPGTSELVGRAVARAVKACGLPEGVFSLLYGSGREVGIALVSDTRIKAVGFTGSRSGGLALIKAAQARPEPIPVYAEMSSINPVLLFPAALQNRAEALAQGFVASLTLGAGQFCTNPGLVIARKGPALDAFIGATTELIQRSPAQTMLTPGIFNAYESSVNALAENIRARIAAAGQRATDPNQGQAHVFVTDAADFLADHSLQAEAFGAASVVVQCASDAEIRQVLEQLEGQLTATLHLDDEDLQQARALLPTLERKAGRLLVNGWPTGVEVCDAMVHGGPFPATSDSRTTSVGTAAILRFLRPVCYQDFPDSLLPKALKHANPLSLRRLLDGQRETAKNAE</sequence>
<dbReference type="EMBL" id="CP024646">
    <property type="protein sequence ID" value="AZV26754.1"/>
    <property type="molecule type" value="Genomic_DNA"/>
</dbReference>
<dbReference type="InterPro" id="IPR016161">
    <property type="entry name" value="Ald_DH/histidinol_DH"/>
</dbReference>
<evidence type="ECO:0000256" key="3">
    <source>
        <dbReference type="ARBA" id="ARBA00050769"/>
    </source>
</evidence>
<organism evidence="7 8">
    <name type="scientific">Pseudomonas syringae</name>
    <dbReference type="NCBI Taxonomy" id="317"/>
    <lineage>
        <taxon>Bacteria</taxon>
        <taxon>Pseudomonadati</taxon>
        <taxon>Pseudomonadota</taxon>
        <taxon>Gammaproteobacteria</taxon>
        <taxon>Pseudomonadales</taxon>
        <taxon>Pseudomonadaceae</taxon>
        <taxon>Pseudomonas</taxon>
    </lineage>
</organism>
<dbReference type="InterPro" id="IPR050740">
    <property type="entry name" value="Aldehyde_DH_Superfamily"/>
</dbReference>
<evidence type="ECO:0000259" key="6">
    <source>
        <dbReference type="Pfam" id="PF00171"/>
    </source>
</evidence>
<comment type="similarity">
    <text evidence="1">Belongs to the aldehyde dehydrogenase family.</text>
</comment>
<evidence type="ECO:0000313" key="7">
    <source>
        <dbReference type="EMBL" id="AZV26754.1"/>
    </source>
</evidence>
<protein>
    <recommendedName>
        <fullName evidence="5">2,5-dioxovalerate dehydrogenase</fullName>
        <ecNumber evidence="5">1.2.1.26</ecNumber>
    </recommendedName>
</protein>
<proteinExistence type="inferred from homology"/>
<dbReference type="InterPro" id="IPR016163">
    <property type="entry name" value="Ald_DH_C"/>
</dbReference>
<feature type="domain" description="Aldehyde dehydrogenase" evidence="6">
    <location>
        <begin position="20"/>
        <end position="460"/>
    </location>
</feature>
<accession>A0A3T0JTJ4</accession>
<dbReference type="CDD" id="cd07129">
    <property type="entry name" value="ALDH_KGSADH"/>
    <property type="match status" value="1"/>
</dbReference>
<comment type="catalytic activity">
    <reaction evidence="3">
        <text>2,5-dioxopentanoate + NAD(+) + H2O = 2-oxoglutarate + NADH + 2 H(+)</text>
        <dbReference type="Rhea" id="RHEA:47152"/>
        <dbReference type="ChEBI" id="CHEBI:15377"/>
        <dbReference type="ChEBI" id="CHEBI:15378"/>
        <dbReference type="ChEBI" id="CHEBI:16810"/>
        <dbReference type="ChEBI" id="CHEBI:57540"/>
        <dbReference type="ChEBI" id="CHEBI:57945"/>
        <dbReference type="ChEBI" id="CHEBI:58136"/>
    </reaction>
</comment>
<dbReference type="AlphaFoldDB" id="A0A3T0JTJ4"/>
<dbReference type="Pfam" id="PF00171">
    <property type="entry name" value="Aldedh"/>
    <property type="match status" value="1"/>
</dbReference>
<name>A0A3T0JTJ4_PSESX</name>
<reference evidence="7 8" key="1">
    <citation type="submission" date="2017-11" db="EMBL/GenBank/DDBJ databases">
        <title>Effect of PGPRs.</title>
        <authorList>
            <person name="Oliva R."/>
            <person name="Nong J."/>
            <person name="Roman V."/>
        </authorList>
    </citation>
    <scope>NUCLEOTIDE SEQUENCE [LARGE SCALE GENOMIC DNA]</scope>
    <source>
        <strain evidence="7">Inb918</strain>
    </source>
</reference>
<dbReference type="Gene3D" id="3.40.605.10">
    <property type="entry name" value="Aldehyde Dehydrogenase, Chain A, domain 1"/>
    <property type="match status" value="1"/>
</dbReference>
<gene>
    <name evidence="7" type="ORF">CT157_12285</name>
</gene>
<evidence type="ECO:0000256" key="1">
    <source>
        <dbReference type="ARBA" id="ARBA00009986"/>
    </source>
</evidence>
<dbReference type="PANTHER" id="PTHR43353">
    <property type="entry name" value="SUCCINATE-SEMIALDEHYDE DEHYDROGENASE, MITOCHONDRIAL"/>
    <property type="match status" value="1"/>
</dbReference>
<evidence type="ECO:0000256" key="4">
    <source>
        <dbReference type="ARBA" id="ARBA00051918"/>
    </source>
</evidence>
<evidence type="ECO:0000313" key="8">
    <source>
        <dbReference type="Proteomes" id="UP000282760"/>
    </source>
</evidence>
<dbReference type="PANTHER" id="PTHR43353:SF3">
    <property type="entry name" value="ALDEHYDE DEHYDROGENASE-RELATED"/>
    <property type="match status" value="1"/>
</dbReference>
<dbReference type="Proteomes" id="UP000282760">
    <property type="component" value="Chromosome"/>
</dbReference>
<dbReference type="InterPro" id="IPR016162">
    <property type="entry name" value="Ald_DH_N"/>
</dbReference>
<comment type="catalytic activity">
    <reaction evidence="4">
        <text>2,5-dioxopentanoate + NADP(+) + H2O = 2-oxoglutarate + NADPH + 2 H(+)</text>
        <dbReference type="Rhea" id="RHEA:11296"/>
        <dbReference type="ChEBI" id="CHEBI:15377"/>
        <dbReference type="ChEBI" id="CHEBI:15378"/>
        <dbReference type="ChEBI" id="CHEBI:16810"/>
        <dbReference type="ChEBI" id="CHEBI:57783"/>
        <dbReference type="ChEBI" id="CHEBI:58136"/>
        <dbReference type="ChEBI" id="CHEBI:58349"/>
        <dbReference type="EC" id="1.2.1.26"/>
    </reaction>
</comment>
<evidence type="ECO:0000256" key="2">
    <source>
        <dbReference type="ARBA" id="ARBA00023002"/>
    </source>
</evidence>
<dbReference type="FunFam" id="3.40.605.10:FF:000037">
    <property type="entry name" value="NADP-dependent fatty aldehyde dehydrogenase"/>
    <property type="match status" value="1"/>
</dbReference>
<dbReference type="Gene3D" id="3.40.309.10">
    <property type="entry name" value="Aldehyde Dehydrogenase, Chain A, domain 2"/>
    <property type="match status" value="1"/>
</dbReference>